<organism evidence="3">
    <name type="scientific">Coccidioides posadasii (strain RMSCC 757 / Silveira)</name>
    <name type="common">Valley fever fungus</name>
    <dbReference type="NCBI Taxonomy" id="443226"/>
    <lineage>
        <taxon>Eukaryota</taxon>
        <taxon>Fungi</taxon>
        <taxon>Dikarya</taxon>
        <taxon>Ascomycota</taxon>
        <taxon>Pezizomycotina</taxon>
        <taxon>Eurotiomycetes</taxon>
        <taxon>Eurotiomycetidae</taxon>
        <taxon>Onygenales</taxon>
        <taxon>Onygenaceae</taxon>
        <taxon>Coccidioides</taxon>
    </lineage>
</organism>
<dbReference type="EMBL" id="GL636497">
    <property type="protein sequence ID" value="EFW16348.1"/>
    <property type="molecule type" value="Genomic_DNA"/>
</dbReference>
<feature type="region of interest" description="Disordered" evidence="1">
    <location>
        <begin position="1"/>
        <end position="23"/>
    </location>
</feature>
<reference evidence="3" key="1">
    <citation type="journal article" date="2010" name="Genome Res.">
        <title>Population genomic sequencing of Coccidioides fungi reveals recent hybridization and transposon control.</title>
        <authorList>
            <person name="Neafsey D.E."/>
            <person name="Barker B.M."/>
            <person name="Sharpton T.J."/>
            <person name="Stajich J.E."/>
            <person name="Park D.J."/>
            <person name="Whiston E."/>
            <person name="Hung C.-Y."/>
            <person name="McMahan C."/>
            <person name="White J."/>
            <person name="Sykes S."/>
            <person name="Heiman D."/>
            <person name="Young S."/>
            <person name="Zeng Q."/>
            <person name="Abouelleil A."/>
            <person name="Aftuck L."/>
            <person name="Bessette D."/>
            <person name="Brown A."/>
            <person name="FitzGerald M."/>
            <person name="Lui A."/>
            <person name="Macdonald J.P."/>
            <person name="Priest M."/>
            <person name="Orbach M.J."/>
            <person name="Galgiani J.N."/>
            <person name="Kirkland T.N."/>
            <person name="Cole G.T."/>
            <person name="Birren B.W."/>
            <person name="Henn M.R."/>
            <person name="Taylor J.W."/>
            <person name="Rounsley S.D."/>
        </authorList>
    </citation>
    <scope>NUCLEOTIDE SEQUENCE [LARGE SCALE GENOMIC DNA]</scope>
    <source>
        <strain evidence="3">RMSCC 757 / Silveira</strain>
    </source>
</reference>
<proteinExistence type="predicted"/>
<dbReference type="AlphaFoldDB" id="E9DAL2"/>
<evidence type="ECO:0000256" key="1">
    <source>
        <dbReference type="SAM" id="MobiDB-lite"/>
    </source>
</evidence>
<keyword evidence="3" id="KW-1185">Reference proteome</keyword>
<evidence type="ECO:0000313" key="3">
    <source>
        <dbReference type="Proteomes" id="UP000002497"/>
    </source>
</evidence>
<protein>
    <submittedName>
        <fullName evidence="2">Predicted protein</fullName>
    </submittedName>
</protein>
<accession>E9DAL2</accession>
<name>E9DAL2_COCPS</name>
<dbReference type="Proteomes" id="UP000002497">
    <property type="component" value="Unassembled WGS sequence"/>
</dbReference>
<reference evidence="3" key="2">
    <citation type="submission" date="2010-03" db="EMBL/GenBank/DDBJ databases">
        <title>The genome sequence of Coccidioides posadasii strain Silveira.</title>
        <authorList>
            <consortium name="The Broad Institute Genome Sequencing Center for Infectious Disease"/>
            <person name="Neafsey D."/>
            <person name="Orbach M."/>
            <person name="Henn M.R."/>
            <person name="Cole G.T."/>
            <person name="Galgiani J."/>
            <person name="Gardner M.J."/>
            <person name="Kirkland T.N."/>
            <person name="Taylor J.W."/>
            <person name="Young S.K."/>
            <person name="Zeng Q."/>
            <person name="Koehrsen M."/>
            <person name="Alvarado L."/>
            <person name="Berlin A."/>
            <person name="Borenstein D."/>
            <person name="Chapman S.B."/>
            <person name="Chen Z."/>
            <person name="Engels R."/>
            <person name="Freedman E."/>
            <person name="Gellesch M."/>
            <person name="Goldberg J."/>
            <person name="Griggs A."/>
            <person name="Gujja S."/>
            <person name="Heilman E."/>
            <person name="Heiman D."/>
            <person name="Howarth C."/>
            <person name="Jen D."/>
            <person name="Larson L."/>
            <person name="Mehta T."/>
            <person name="Neiman D."/>
            <person name="Park D."/>
            <person name="Pearson M."/>
            <person name="Richards J."/>
            <person name="Roberts A."/>
            <person name="Saif S."/>
            <person name="Shea T."/>
            <person name="Shenoy N."/>
            <person name="Sisk P."/>
            <person name="Stolte C."/>
            <person name="Sykes S."/>
            <person name="Walk T."/>
            <person name="White J."/>
            <person name="Yandava C."/>
            <person name="Haas B."/>
            <person name="Nusbaum C."/>
            <person name="Birren B."/>
        </authorList>
    </citation>
    <scope>NUCLEOTIDE SEQUENCE [LARGE SCALE GENOMIC DNA]</scope>
    <source>
        <strain evidence="3">RMSCC 757 / Silveira</strain>
    </source>
</reference>
<gene>
    <name evidence="2" type="ORF">CPSG_06864</name>
</gene>
<sequence length="49" mass="5083">MLRLEPEESPIIEGSSGGATRDANTLNNAIATKEGACAHPIGMMQDNAV</sequence>
<dbReference type="HOGENOM" id="CLU_3142982_0_0_1"/>
<dbReference type="VEuPathDB" id="FungiDB:CPSG_06864"/>
<evidence type="ECO:0000313" key="2">
    <source>
        <dbReference type="EMBL" id="EFW16348.1"/>
    </source>
</evidence>